<evidence type="ECO:0000313" key="2">
    <source>
        <dbReference type="EMBL" id="MBW4549411.1"/>
    </source>
</evidence>
<proteinExistence type="predicted"/>
<organism evidence="2 3">
    <name type="scientific">Symplocastrum torsivum CPER-KK1</name>
    <dbReference type="NCBI Taxonomy" id="450513"/>
    <lineage>
        <taxon>Bacteria</taxon>
        <taxon>Bacillati</taxon>
        <taxon>Cyanobacteriota</taxon>
        <taxon>Cyanophyceae</taxon>
        <taxon>Oscillatoriophycideae</taxon>
        <taxon>Oscillatoriales</taxon>
        <taxon>Microcoleaceae</taxon>
        <taxon>Symplocastrum</taxon>
    </lineage>
</organism>
<gene>
    <name evidence="2" type="ORF">KME25_34155</name>
</gene>
<keyword evidence="1" id="KW-0812">Transmembrane</keyword>
<keyword evidence="1" id="KW-1133">Transmembrane helix</keyword>
<evidence type="ECO:0000256" key="1">
    <source>
        <dbReference type="SAM" id="Phobius"/>
    </source>
</evidence>
<keyword evidence="1" id="KW-0472">Membrane</keyword>
<dbReference type="Proteomes" id="UP000753908">
    <property type="component" value="Unassembled WGS sequence"/>
</dbReference>
<evidence type="ECO:0000313" key="3">
    <source>
        <dbReference type="Proteomes" id="UP000753908"/>
    </source>
</evidence>
<accession>A0A951PTC4</accession>
<dbReference type="EMBL" id="JAHHIF010000097">
    <property type="protein sequence ID" value="MBW4549411.1"/>
    <property type="molecule type" value="Genomic_DNA"/>
</dbReference>
<name>A0A951PTC4_9CYAN</name>
<reference evidence="2" key="2">
    <citation type="journal article" date="2022" name="Microbiol. Resour. Announc.">
        <title>Metagenome Sequencing to Explore Phylogenomics of Terrestrial Cyanobacteria.</title>
        <authorList>
            <person name="Ward R.D."/>
            <person name="Stajich J.E."/>
            <person name="Johansen J.R."/>
            <person name="Huntemann M."/>
            <person name="Clum A."/>
            <person name="Foster B."/>
            <person name="Foster B."/>
            <person name="Roux S."/>
            <person name="Palaniappan K."/>
            <person name="Varghese N."/>
            <person name="Mukherjee S."/>
            <person name="Reddy T.B.K."/>
            <person name="Daum C."/>
            <person name="Copeland A."/>
            <person name="Chen I.A."/>
            <person name="Ivanova N.N."/>
            <person name="Kyrpides N.C."/>
            <person name="Shapiro N."/>
            <person name="Eloe-Fadrosh E.A."/>
            <person name="Pietrasiak N."/>
        </authorList>
    </citation>
    <scope>NUCLEOTIDE SEQUENCE</scope>
    <source>
        <strain evidence="2">CPER-KK1</strain>
    </source>
</reference>
<sequence>MHELNLLGLWSQCDSSWSSTVKEEIQAATNEPIIQEEPNSTNKVVLFGVLTVLALLFIATLMQAPKIHQAMKEAGETSIEQLLYLLTLDWQKRLFSIRLPLMPRACLAFTLNSAYLQASNPSL</sequence>
<protein>
    <submittedName>
        <fullName evidence="2">Uncharacterized protein</fullName>
    </submittedName>
</protein>
<dbReference type="AlphaFoldDB" id="A0A951PTC4"/>
<feature type="transmembrane region" description="Helical" evidence="1">
    <location>
        <begin position="44"/>
        <end position="62"/>
    </location>
</feature>
<comment type="caution">
    <text evidence="2">The sequence shown here is derived from an EMBL/GenBank/DDBJ whole genome shotgun (WGS) entry which is preliminary data.</text>
</comment>
<reference evidence="2" key="1">
    <citation type="submission" date="2021-05" db="EMBL/GenBank/DDBJ databases">
        <authorList>
            <person name="Pietrasiak N."/>
            <person name="Ward R."/>
            <person name="Stajich J.E."/>
            <person name="Kurbessoian T."/>
        </authorList>
    </citation>
    <scope>NUCLEOTIDE SEQUENCE</scope>
    <source>
        <strain evidence="2">CPER-KK1</strain>
    </source>
</reference>